<reference evidence="1 2" key="1">
    <citation type="submission" date="2020-04" db="EMBL/GenBank/DDBJ databases">
        <authorList>
            <person name="De Canck E."/>
        </authorList>
    </citation>
    <scope>NUCLEOTIDE SEQUENCE [LARGE SCALE GENOMIC DNA]</scope>
    <source>
        <strain evidence="1 2">LMG 3431</strain>
    </source>
</reference>
<dbReference type="RefSeq" id="WP_175174108.1">
    <property type="nucleotide sequence ID" value="NZ_CADIJX010000002.1"/>
</dbReference>
<proteinExistence type="predicted"/>
<keyword evidence="2" id="KW-1185">Reference proteome</keyword>
<protein>
    <recommendedName>
        <fullName evidence="3">TRASH domain-containing protein</fullName>
    </recommendedName>
</protein>
<sequence>MKFSQNGLYIERYIKCVNCGVLIYEGTEDDVAKRVEPDGRLFCSSWCVDWAREREARHGASQREGALETAQA</sequence>
<evidence type="ECO:0008006" key="3">
    <source>
        <dbReference type="Google" id="ProtNLM"/>
    </source>
</evidence>
<gene>
    <name evidence="1" type="ORF">LMG3431_01787</name>
</gene>
<accession>A0A6S6YR40</accession>
<evidence type="ECO:0000313" key="2">
    <source>
        <dbReference type="Proteomes" id="UP000494108"/>
    </source>
</evidence>
<name>A0A6S6YR40_9BURK</name>
<organism evidence="1 2">
    <name type="scientific">Achromobacter pestifer</name>
    <dbReference type="NCBI Taxonomy" id="1353889"/>
    <lineage>
        <taxon>Bacteria</taxon>
        <taxon>Pseudomonadati</taxon>
        <taxon>Pseudomonadota</taxon>
        <taxon>Betaproteobacteria</taxon>
        <taxon>Burkholderiales</taxon>
        <taxon>Alcaligenaceae</taxon>
        <taxon>Achromobacter</taxon>
    </lineage>
</organism>
<dbReference type="AlphaFoldDB" id="A0A6S6YR40"/>
<evidence type="ECO:0000313" key="1">
    <source>
        <dbReference type="EMBL" id="CAB3637520.1"/>
    </source>
</evidence>
<dbReference type="EMBL" id="CADIJX010000002">
    <property type="protein sequence ID" value="CAB3637520.1"/>
    <property type="molecule type" value="Genomic_DNA"/>
</dbReference>
<dbReference type="Proteomes" id="UP000494108">
    <property type="component" value="Unassembled WGS sequence"/>
</dbReference>